<protein>
    <recommendedName>
        <fullName evidence="12">ADP-ribosylation factor</fullName>
    </recommendedName>
</protein>
<feature type="binding site" evidence="13">
    <location>
        <begin position="95"/>
        <end position="98"/>
    </location>
    <ligand>
        <name>GTP</name>
        <dbReference type="ChEBI" id="CHEBI:37565"/>
    </ligand>
</feature>
<evidence type="ECO:0000256" key="9">
    <source>
        <dbReference type="ARBA" id="ARBA00023134"/>
    </source>
</evidence>
<dbReference type="SMART" id="SM00177">
    <property type="entry name" value="ARF"/>
    <property type="match status" value="1"/>
</dbReference>
<accession>L0PAI8</accession>
<dbReference type="VEuPathDB" id="FungiDB:PNEJI1_002582"/>
<keyword evidence="7" id="KW-0653">Protein transport</keyword>
<dbReference type="EMBL" id="CAKM01000168">
    <property type="protein sequence ID" value="CCJ29237.1"/>
    <property type="molecule type" value="Genomic_DNA"/>
</dbReference>
<comment type="similarity">
    <text evidence="2">Belongs to the small GTPase superfamily. Arf family.</text>
</comment>
<dbReference type="Pfam" id="PF00025">
    <property type="entry name" value="Arf"/>
    <property type="match status" value="1"/>
</dbReference>
<comment type="function">
    <text evidence="11">GTP-binding protein involved in protein trafficking; may modulate vesicle budding and uncoating within the Golgi apparatus.</text>
</comment>
<dbReference type="GO" id="GO:0003924">
    <property type="term" value="F:GTPase activity"/>
    <property type="evidence" value="ECO:0007669"/>
    <property type="project" value="InterPro"/>
</dbReference>
<keyword evidence="9 13" id="KW-0342">GTP-binding</keyword>
<dbReference type="PANTHER" id="PTHR11711">
    <property type="entry name" value="ADP RIBOSYLATION FACTOR-RELATED"/>
    <property type="match status" value="1"/>
</dbReference>
<organism evidence="16">
    <name type="scientific">Pneumocystis jirovecii</name>
    <name type="common">Human pneumocystis pneumonia agent</name>
    <dbReference type="NCBI Taxonomy" id="42068"/>
    <lineage>
        <taxon>Eukaryota</taxon>
        <taxon>Fungi</taxon>
        <taxon>Dikarya</taxon>
        <taxon>Ascomycota</taxon>
        <taxon>Taphrinomycotina</taxon>
        <taxon>Pneumocystomycetes</taxon>
        <taxon>Pneumocystaceae</taxon>
        <taxon>Pneumocystis</taxon>
    </lineage>
</organism>
<reference evidence="14 16" key="1">
    <citation type="journal article" date="2012" name="MBio">
        <title>De novo assembly of the Pneumocystis jirovecii genome from a single bronchoalveolar lavage fluid specimen from a patient.</title>
        <authorList>
            <person name="Cisse O.H."/>
            <person name="Pagni M."/>
            <person name="Hauser P.M."/>
        </authorList>
    </citation>
    <scope>NUCLEOTIDE SEQUENCE [LARGE SCALE GENOMIC DNA]</scope>
    <source>
        <strain evidence="14 16">SE8</strain>
    </source>
</reference>
<evidence type="ECO:0000313" key="16">
    <source>
        <dbReference type="Proteomes" id="UP000010422"/>
    </source>
</evidence>
<comment type="caution">
    <text evidence="14">The sequence shown here is derived from an EMBL/GenBank/DDBJ whole genome shotgun (WGS) entry which is preliminary data.</text>
</comment>
<sequence>MGLKEITILTVLIRLRRCFWQAFVAFMGAKRDPSIDSRIRWSRKNNDSVQNAGTQAIIYVIDSTDIHRLSATAKELQAIMQEKELMDTDLLVFANKQDAPNALNASEISEKLGLTEMRNKNWTVISTSAITGEGLAEGLDWLVNSIKSQTNTM</sequence>
<evidence type="ECO:0000256" key="7">
    <source>
        <dbReference type="ARBA" id="ARBA00022927"/>
    </source>
</evidence>
<dbReference type="AlphaFoldDB" id="L0PAI8"/>
<dbReference type="Gene3D" id="3.40.50.300">
    <property type="entry name" value="P-loop containing nucleotide triphosphate hydrolases"/>
    <property type="match status" value="1"/>
</dbReference>
<dbReference type="GO" id="GO:0015031">
    <property type="term" value="P:protein transport"/>
    <property type="evidence" value="ECO:0007669"/>
    <property type="project" value="UniProtKB-KW"/>
</dbReference>
<evidence type="ECO:0000256" key="4">
    <source>
        <dbReference type="ARBA" id="ARBA00022707"/>
    </source>
</evidence>
<dbReference type="EMBL" id="CAKM01000277">
    <property type="protein sequence ID" value="CCJ31055.1"/>
    <property type="molecule type" value="Genomic_DNA"/>
</dbReference>
<dbReference type="GO" id="GO:0016192">
    <property type="term" value="P:vesicle-mediated transport"/>
    <property type="evidence" value="ECO:0007669"/>
    <property type="project" value="UniProtKB-KW"/>
</dbReference>
<dbReference type="PROSITE" id="PS51417">
    <property type="entry name" value="ARF"/>
    <property type="match status" value="1"/>
</dbReference>
<dbReference type="STRING" id="1209962.L0PAI8"/>
<evidence type="ECO:0000256" key="11">
    <source>
        <dbReference type="ARBA" id="ARBA00053326"/>
    </source>
</evidence>
<dbReference type="InterPro" id="IPR006689">
    <property type="entry name" value="Small_GTPase_ARF/SAR"/>
</dbReference>
<evidence type="ECO:0000256" key="1">
    <source>
        <dbReference type="ARBA" id="ARBA00004555"/>
    </source>
</evidence>
<keyword evidence="3" id="KW-0813">Transport</keyword>
<evidence type="ECO:0000313" key="15">
    <source>
        <dbReference type="EMBL" id="CCJ31055.1"/>
    </source>
</evidence>
<dbReference type="InterPro" id="IPR027417">
    <property type="entry name" value="P-loop_NTPase"/>
</dbReference>
<evidence type="ECO:0000313" key="14">
    <source>
        <dbReference type="EMBL" id="CCJ29237.1"/>
    </source>
</evidence>
<comment type="subcellular location">
    <subcellularLocation>
        <location evidence="1">Golgi apparatus</location>
    </subcellularLocation>
</comment>
<keyword evidence="10" id="KW-0449">Lipoprotein</keyword>
<name>L0PAI8_PNEJI</name>
<dbReference type="VEuPathDB" id="FungiDB:PNEJI1_002304"/>
<keyword evidence="4" id="KW-0519">Myristate</keyword>
<evidence type="ECO:0000256" key="10">
    <source>
        <dbReference type="ARBA" id="ARBA00023288"/>
    </source>
</evidence>
<evidence type="ECO:0000256" key="8">
    <source>
        <dbReference type="ARBA" id="ARBA00023034"/>
    </source>
</evidence>
<dbReference type="InterPro" id="IPR024156">
    <property type="entry name" value="Small_GTPase_ARF"/>
</dbReference>
<keyword evidence="5 13" id="KW-0547">Nucleotide-binding</keyword>
<dbReference type="FunFam" id="3.40.50.300:FF:003500">
    <property type="entry name" value="ADP-ribosylation factor 1"/>
    <property type="match status" value="1"/>
</dbReference>
<evidence type="ECO:0000256" key="6">
    <source>
        <dbReference type="ARBA" id="ARBA00022892"/>
    </source>
</evidence>
<dbReference type="Proteomes" id="UP000010422">
    <property type="component" value="Unassembled WGS sequence"/>
</dbReference>
<gene>
    <name evidence="14" type="ORF">PNEJI1_002304</name>
    <name evidence="15" type="ORF">PNEJI1_002582</name>
</gene>
<evidence type="ECO:0000256" key="13">
    <source>
        <dbReference type="PIRSR" id="PIRSR606689-1"/>
    </source>
</evidence>
<dbReference type="GO" id="GO:0005525">
    <property type="term" value="F:GTP binding"/>
    <property type="evidence" value="ECO:0007669"/>
    <property type="project" value="UniProtKB-KW"/>
</dbReference>
<dbReference type="SUPFAM" id="SSF52540">
    <property type="entry name" value="P-loop containing nucleoside triphosphate hydrolases"/>
    <property type="match status" value="1"/>
</dbReference>
<evidence type="ECO:0000256" key="3">
    <source>
        <dbReference type="ARBA" id="ARBA00022448"/>
    </source>
</evidence>
<evidence type="ECO:0000256" key="12">
    <source>
        <dbReference type="ARBA" id="ARBA00070396"/>
    </source>
</evidence>
<keyword evidence="6" id="KW-0931">ER-Golgi transport</keyword>
<dbReference type="GO" id="GO:0005794">
    <property type="term" value="C:Golgi apparatus"/>
    <property type="evidence" value="ECO:0007669"/>
    <property type="project" value="UniProtKB-SubCell"/>
</dbReference>
<evidence type="ECO:0000256" key="5">
    <source>
        <dbReference type="ARBA" id="ARBA00022741"/>
    </source>
</evidence>
<keyword evidence="8" id="KW-0333">Golgi apparatus</keyword>
<evidence type="ECO:0000256" key="2">
    <source>
        <dbReference type="ARBA" id="ARBA00010290"/>
    </source>
</evidence>
<proteinExistence type="inferred from homology"/>